<dbReference type="InterPro" id="IPR048278">
    <property type="entry name" value="PFN"/>
</dbReference>
<comment type="function">
    <text evidence="1">Binds to actin and affects the structure of the cytoskeleton. At high concentrations, profilin prevents the polymerization of actin, whereas it enhances it at low concentrations. By binding to PIP2, it inhibits the formation of IP3 and DG.</text>
</comment>
<organism evidence="3 4">
    <name type="scientific">Cavenderia fasciculata</name>
    <name type="common">Slime mold</name>
    <name type="synonym">Dictyostelium fasciculatum</name>
    <dbReference type="NCBI Taxonomy" id="261658"/>
    <lineage>
        <taxon>Eukaryota</taxon>
        <taxon>Amoebozoa</taxon>
        <taxon>Evosea</taxon>
        <taxon>Eumycetozoa</taxon>
        <taxon>Dictyostelia</taxon>
        <taxon>Acytosteliales</taxon>
        <taxon>Cavenderiaceae</taxon>
        <taxon>Cavenderia</taxon>
    </lineage>
</organism>
<accession>F4PJ81</accession>
<dbReference type="GeneID" id="14876535"/>
<dbReference type="GO" id="GO:0003779">
    <property type="term" value="F:actin binding"/>
    <property type="evidence" value="ECO:0007669"/>
    <property type="project" value="InterPro"/>
</dbReference>
<dbReference type="KEGG" id="dfa:DFA_06517"/>
<evidence type="ECO:0000256" key="1">
    <source>
        <dbReference type="ARBA" id="ARBA00025549"/>
    </source>
</evidence>
<feature type="region of interest" description="Disordered" evidence="2">
    <location>
        <begin position="1"/>
        <end position="45"/>
    </location>
</feature>
<dbReference type="PANTHER" id="PTHR36780:SF1">
    <property type="entry name" value="PROFILIN"/>
    <property type="match status" value="1"/>
</dbReference>
<dbReference type="InterPro" id="IPR036140">
    <property type="entry name" value="PFN_sf"/>
</dbReference>
<dbReference type="AlphaFoldDB" id="F4PJ81"/>
<feature type="compositionally biased region" description="Low complexity" evidence="2">
    <location>
        <begin position="34"/>
        <end position="44"/>
    </location>
</feature>
<dbReference type="OrthoDB" id="17547at2759"/>
<dbReference type="EMBL" id="GL883007">
    <property type="protein sequence ID" value="EGG24367.1"/>
    <property type="molecule type" value="Genomic_DNA"/>
</dbReference>
<dbReference type="OMA" id="TESIPYV"/>
<dbReference type="RefSeq" id="XP_004362218.1">
    <property type="nucleotide sequence ID" value="XM_004362161.1"/>
</dbReference>
<dbReference type="Gene3D" id="3.30.450.30">
    <property type="entry name" value="Dynein light chain 2a, cytoplasmic"/>
    <property type="match status" value="1"/>
</dbReference>
<sequence length="199" mass="21361">MSETTTTSTTSTSASSSTNISPPIQSFSSRRRASTNNSNSTSPTLNVDLINKLASQPVPIIMPPSYKPEAKYEKYVNQLVGKVIMSAALISKTPGPKLKNNLLAQKGILIKFNETIQIVDAIAKGKLHLELISISGTKYAITTVKERSFYGFNTNTNIGGGIILIILDNAILVALFPASVLIGEAVPFIENYVSNTIIT</sequence>
<dbReference type="PANTHER" id="PTHR36780">
    <property type="entry name" value="OS05G0241400 PROTEIN"/>
    <property type="match status" value="1"/>
</dbReference>
<dbReference type="Pfam" id="PF00235">
    <property type="entry name" value="Profilin"/>
    <property type="match status" value="1"/>
</dbReference>
<proteinExistence type="predicted"/>
<keyword evidence="4" id="KW-1185">Reference proteome</keyword>
<name>F4PJ81_CACFS</name>
<evidence type="ECO:0000256" key="2">
    <source>
        <dbReference type="SAM" id="MobiDB-lite"/>
    </source>
</evidence>
<evidence type="ECO:0000313" key="3">
    <source>
        <dbReference type="EMBL" id="EGG24367.1"/>
    </source>
</evidence>
<reference evidence="4" key="1">
    <citation type="journal article" date="2011" name="Genome Res.">
        <title>Phylogeny-wide analysis of social amoeba genomes highlights ancient origins for complex intercellular communication.</title>
        <authorList>
            <person name="Heidel A.J."/>
            <person name="Lawal H.M."/>
            <person name="Felder M."/>
            <person name="Schilde C."/>
            <person name="Helps N.R."/>
            <person name="Tunggal B."/>
            <person name="Rivero F."/>
            <person name="John U."/>
            <person name="Schleicher M."/>
            <person name="Eichinger L."/>
            <person name="Platzer M."/>
            <person name="Noegel A.A."/>
            <person name="Schaap P."/>
            <person name="Gloeckner G."/>
        </authorList>
    </citation>
    <scope>NUCLEOTIDE SEQUENCE [LARGE SCALE GENOMIC DNA]</scope>
    <source>
        <strain evidence="4">SH3</strain>
    </source>
</reference>
<dbReference type="SUPFAM" id="SSF55770">
    <property type="entry name" value="Profilin (actin-binding protein)"/>
    <property type="match status" value="1"/>
</dbReference>
<gene>
    <name evidence="3" type="ORF">DFA_06517</name>
</gene>
<dbReference type="Proteomes" id="UP000007797">
    <property type="component" value="Unassembled WGS sequence"/>
</dbReference>
<protein>
    <recommendedName>
        <fullName evidence="5">Profilin</fullName>
    </recommendedName>
</protein>
<evidence type="ECO:0008006" key="5">
    <source>
        <dbReference type="Google" id="ProtNLM"/>
    </source>
</evidence>
<evidence type="ECO:0000313" key="4">
    <source>
        <dbReference type="Proteomes" id="UP000007797"/>
    </source>
</evidence>
<feature type="compositionally biased region" description="Low complexity" evidence="2">
    <location>
        <begin position="1"/>
        <end position="18"/>
    </location>
</feature>